<dbReference type="AlphaFoldDB" id="A0AAD4D0W6"/>
<dbReference type="PROSITE" id="PS51335">
    <property type="entry name" value="ELMO"/>
    <property type="match status" value="1"/>
</dbReference>
<name>A0AAD4D0W6_9FUNG</name>
<protein>
    <recommendedName>
        <fullName evidence="1">ELMO domain-containing protein</fullName>
    </recommendedName>
</protein>
<organism evidence="2 3">
    <name type="scientific">Linnemannia exigua</name>
    <dbReference type="NCBI Taxonomy" id="604196"/>
    <lineage>
        <taxon>Eukaryota</taxon>
        <taxon>Fungi</taxon>
        <taxon>Fungi incertae sedis</taxon>
        <taxon>Mucoromycota</taxon>
        <taxon>Mortierellomycotina</taxon>
        <taxon>Mortierellomycetes</taxon>
        <taxon>Mortierellales</taxon>
        <taxon>Mortierellaceae</taxon>
        <taxon>Linnemannia</taxon>
    </lineage>
</organism>
<dbReference type="InterPro" id="IPR006816">
    <property type="entry name" value="ELMO_dom"/>
</dbReference>
<reference evidence="2" key="1">
    <citation type="journal article" date="2020" name="Fungal Divers.">
        <title>Resolving the Mortierellaceae phylogeny through synthesis of multi-gene phylogenetics and phylogenomics.</title>
        <authorList>
            <person name="Vandepol N."/>
            <person name="Liber J."/>
            <person name="Desiro A."/>
            <person name="Na H."/>
            <person name="Kennedy M."/>
            <person name="Barry K."/>
            <person name="Grigoriev I.V."/>
            <person name="Miller A.N."/>
            <person name="O'Donnell K."/>
            <person name="Stajich J.E."/>
            <person name="Bonito G."/>
        </authorList>
    </citation>
    <scope>NUCLEOTIDE SEQUENCE</scope>
    <source>
        <strain evidence="2">NRRL 28262</strain>
    </source>
</reference>
<feature type="domain" description="ELMO" evidence="1">
    <location>
        <begin position="15"/>
        <end position="170"/>
    </location>
</feature>
<evidence type="ECO:0000313" key="3">
    <source>
        <dbReference type="Proteomes" id="UP001194580"/>
    </source>
</evidence>
<accession>A0AAD4D0W6</accession>
<comment type="caution">
    <text evidence="2">The sequence shown here is derived from an EMBL/GenBank/DDBJ whole genome shotgun (WGS) entry which is preliminary data.</text>
</comment>
<gene>
    <name evidence="2" type="ORF">BGZ95_006553</name>
</gene>
<dbReference type="PANTHER" id="PTHR12771">
    <property type="entry name" value="ENGULFMENT AND CELL MOTILITY"/>
    <property type="match status" value="1"/>
</dbReference>
<evidence type="ECO:0000259" key="1">
    <source>
        <dbReference type="PROSITE" id="PS51335"/>
    </source>
</evidence>
<feature type="non-terminal residue" evidence="2">
    <location>
        <position position="1"/>
    </location>
</feature>
<dbReference type="EMBL" id="JAAAIL010003055">
    <property type="protein sequence ID" value="KAG0252699.1"/>
    <property type="molecule type" value="Genomic_DNA"/>
</dbReference>
<dbReference type="InterPro" id="IPR050868">
    <property type="entry name" value="ELMO_domain-containing"/>
</dbReference>
<dbReference type="Proteomes" id="UP001194580">
    <property type="component" value="Unassembled WGS sequence"/>
</dbReference>
<dbReference type="Pfam" id="PF04727">
    <property type="entry name" value="ELMO_CED12"/>
    <property type="match status" value="1"/>
</dbReference>
<evidence type="ECO:0000313" key="2">
    <source>
        <dbReference type="EMBL" id="KAG0252699.1"/>
    </source>
</evidence>
<proteinExistence type="predicted"/>
<keyword evidence="3" id="KW-1185">Reference proteome</keyword>
<dbReference type="PANTHER" id="PTHR12771:SF51">
    <property type="entry name" value="LD01482P"/>
    <property type="match status" value="1"/>
</dbReference>
<sequence length="233" mass="26906">PAARKLQYALERVASTHQLAREINQRVHTKYDSTNPAHERKLLLIGFQGKDPATDFRGMGMLGLDDLVYYAKYYPMSSKHALECSHDPISWYSFAIVGINITAFAVQTLRTRQLQYYLFLNGTDRSVYHELYCYLFHRFNAYWSTLEPKPSIMDFERVFADFKIVMERQLTRRKLMMLRYDTKENFLSGHGHHIPPFVATTTAATTAVGVSSRVLQDEVVGGEAFEMETKKSQ</sequence>